<accession>A0A0L0FCX6</accession>
<evidence type="ECO:0000313" key="3">
    <source>
        <dbReference type="Proteomes" id="UP000054560"/>
    </source>
</evidence>
<feature type="compositionally biased region" description="Basic and acidic residues" evidence="1">
    <location>
        <begin position="34"/>
        <end position="54"/>
    </location>
</feature>
<evidence type="ECO:0000313" key="2">
    <source>
        <dbReference type="EMBL" id="KNC74609.1"/>
    </source>
</evidence>
<name>A0A0L0FCX6_9EUKA</name>
<feature type="compositionally biased region" description="Polar residues" evidence="1">
    <location>
        <begin position="224"/>
        <end position="233"/>
    </location>
</feature>
<feature type="compositionally biased region" description="Basic residues" evidence="1">
    <location>
        <begin position="1"/>
        <end position="10"/>
    </location>
</feature>
<dbReference type="RefSeq" id="XP_014148511.1">
    <property type="nucleotide sequence ID" value="XM_014293036.1"/>
</dbReference>
<dbReference type="GeneID" id="25913354"/>
<keyword evidence="3" id="KW-1185">Reference proteome</keyword>
<feature type="non-terminal residue" evidence="2">
    <location>
        <position position="233"/>
    </location>
</feature>
<reference evidence="2 3" key="1">
    <citation type="submission" date="2011-02" db="EMBL/GenBank/DDBJ databases">
        <title>The Genome Sequence of Sphaeroforma arctica JP610.</title>
        <authorList>
            <consortium name="The Broad Institute Genome Sequencing Platform"/>
            <person name="Russ C."/>
            <person name="Cuomo C."/>
            <person name="Young S.K."/>
            <person name="Zeng Q."/>
            <person name="Gargeya S."/>
            <person name="Alvarado L."/>
            <person name="Berlin A."/>
            <person name="Chapman S.B."/>
            <person name="Chen Z."/>
            <person name="Freedman E."/>
            <person name="Gellesch M."/>
            <person name="Goldberg J."/>
            <person name="Griggs A."/>
            <person name="Gujja S."/>
            <person name="Heilman E."/>
            <person name="Heiman D."/>
            <person name="Howarth C."/>
            <person name="Mehta T."/>
            <person name="Neiman D."/>
            <person name="Pearson M."/>
            <person name="Roberts A."/>
            <person name="Saif S."/>
            <person name="Shea T."/>
            <person name="Shenoy N."/>
            <person name="Sisk P."/>
            <person name="Stolte C."/>
            <person name="Sykes S."/>
            <person name="White J."/>
            <person name="Yandava C."/>
            <person name="Burger G."/>
            <person name="Gray M.W."/>
            <person name="Holland P.W.H."/>
            <person name="King N."/>
            <person name="Lang F.B.F."/>
            <person name="Roger A.J."/>
            <person name="Ruiz-Trillo I."/>
            <person name="Haas B."/>
            <person name="Nusbaum C."/>
            <person name="Birren B."/>
        </authorList>
    </citation>
    <scope>NUCLEOTIDE SEQUENCE [LARGE SCALE GENOMIC DNA]</scope>
    <source>
        <strain evidence="2 3">JP610</strain>
    </source>
</reference>
<sequence>MPPPKRHLQKKKSESPTAANPHKQVKHPIFLKEAMSKKATEASKEASASKEPESTKVTSAYKAPDVSLTSQVTKATSASTAPDPLVDTSPEEGEVAGLRLTRGKSKEIASSLKNTEAGSSLEDGSQAMDVDPISDEEQPLQVSPRTASKGHALFSDSDQESTPTNKKTQSLVVGSSAEMQSTEHYENPKTPSSSYSISLEMIQTGMPKMSPSEEGPRVQVAEQELQSSNVVKV</sequence>
<feature type="compositionally biased region" description="Polar residues" evidence="1">
    <location>
        <begin position="160"/>
        <end position="180"/>
    </location>
</feature>
<evidence type="ECO:0000256" key="1">
    <source>
        <dbReference type="SAM" id="MobiDB-lite"/>
    </source>
</evidence>
<dbReference type="EMBL" id="KQ244247">
    <property type="protein sequence ID" value="KNC74609.1"/>
    <property type="molecule type" value="Genomic_DNA"/>
</dbReference>
<protein>
    <submittedName>
        <fullName evidence="2">Uncharacterized protein</fullName>
    </submittedName>
</protein>
<dbReference type="Proteomes" id="UP000054560">
    <property type="component" value="Unassembled WGS sequence"/>
</dbReference>
<gene>
    <name evidence="2" type="ORF">SARC_12850</name>
</gene>
<proteinExistence type="predicted"/>
<dbReference type="AlphaFoldDB" id="A0A0L0FCX6"/>
<organism evidence="2 3">
    <name type="scientific">Sphaeroforma arctica JP610</name>
    <dbReference type="NCBI Taxonomy" id="667725"/>
    <lineage>
        <taxon>Eukaryota</taxon>
        <taxon>Ichthyosporea</taxon>
        <taxon>Ichthyophonida</taxon>
        <taxon>Sphaeroforma</taxon>
    </lineage>
</organism>
<feature type="region of interest" description="Disordered" evidence="1">
    <location>
        <begin position="1"/>
        <end position="233"/>
    </location>
</feature>
<feature type="compositionally biased region" description="Polar residues" evidence="1">
    <location>
        <begin position="67"/>
        <end position="80"/>
    </location>
</feature>